<name>A0A2M7IGV0_9BACT</name>
<keyword evidence="2 3" id="KW-0472">Membrane</keyword>
<keyword evidence="3" id="KW-0812">Transmembrane</keyword>
<feature type="domain" description="Penicillin-binding protein transpeptidase" evidence="4">
    <location>
        <begin position="297"/>
        <end position="604"/>
    </location>
</feature>
<evidence type="ECO:0000256" key="1">
    <source>
        <dbReference type="ARBA" id="ARBA00004370"/>
    </source>
</evidence>
<keyword evidence="3" id="KW-1133">Transmembrane helix</keyword>
<evidence type="ECO:0000313" key="7">
    <source>
        <dbReference type="Proteomes" id="UP000231280"/>
    </source>
</evidence>
<dbReference type="Gene3D" id="3.40.710.10">
    <property type="entry name" value="DD-peptidase/beta-lactamase superfamily"/>
    <property type="match status" value="1"/>
</dbReference>
<dbReference type="InterPro" id="IPR005311">
    <property type="entry name" value="PBP_dimer"/>
</dbReference>
<accession>A0A2M7IGV0</accession>
<proteinExistence type="predicted"/>
<dbReference type="Pfam" id="PF00905">
    <property type="entry name" value="Transpeptidase"/>
    <property type="match status" value="1"/>
</dbReference>
<dbReference type="GO" id="GO:0005886">
    <property type="term" value="C:plasma membrane"/>
    <property type="evidence" value="ECO:0007669"/>
    <property type="project" value="TreeGrafter"/>
</dbReference>
<dbReference type="EMBL" id="PFGX01000014">
    <property type="protein sequence ID" value="PIW75719.1"/>
    <property type="molecule type" value="Genomic_DNA"/>
</dbReference>
<dbReference type="SUPFAM" id="SSF56601">
    <property type="entry name" value="beta-lactamase/transpeptidase-like"/>
    <property type="match status" value="1"/>
</dbReference>
<feature type="domain" description="Penicillin-binding protein dimerisation" evidence="5">
    <location>
        <begin position="112"/>
        <end position="253"/>
    </location>
</feature>
<evidence type="ECO:0000313" key="6">
    <source>
        <dbReference type="EMBL" id="PIW75719.1"/>
    </source>
</evidence>
<dbReference type="PANTHER" id="PTHR30627:SF1">
    <property type="entry name" value="PEPTIDOGLYCAN D,D-TRANSPEPTIDASE FTSI"/>
    <property type="match status" value="1"/>
</dbReference>
<dbReference type="Pfam" id="PF03717">
    <property type="entry name" value="PBP_dimer"/>
    <property type="match status" value="1"/>
</dbReference>
<dbReference type="PANTHER" id="PTHR30627">
    <property type="entry name" value="PEPTIDOGLYCAN D,D-TRANSPEPTIDASE"/>
    <property type="match status" value="1"/>
</dbReference>
<dbReference type="InterPro" id="IPR050515">
    <property type="entry name" value="Beta-lactam/transpept"/>
</dbReference>
<protein>
    <recommendedName>
        <fullName evidence="8">Penicillin-binding protein 2</fullName>
    </recommendedName>
</protein>
<evidence type="ECO:0000259" key="4">
    <source>
        <dbReference type="Pfam" id="PF00905"/>
    </source>
</evidence>
<dbReference type="InterPro" id="IPR036138">
    <property type="entry name" value="PBP_dimer_sf"/>
</dbReference>
<comment type="subcellular location">
    <subcellularLocation>
        <location evidence="1">Membrane</location>
    </subcellularLocation>
</comment>
<dbReference type="InterPro" id="IPR012338">
    <property type="entry name" value="Beta-lactam/transpept-like"/>
</dbReference>
<feature type="transmembrane region" description="Helical" evidence="3">
    <location>
        <begin position="21"/>
        <end position="42"/>
    </location>
</feature>
<dbReference type="Proteomes" id="UP000231280">
    <property type="component" value="Unassembled WGS sequence"/>
</dbReference>
<dbReference type="Gene3D" id="3.30.450.330">
    <property type="match status" value="1"/>
</dbReference>
<dbReference type="SUPFAM" id="SSF56519">
    <property type="entry name" value="Penicillin binding protein dimerisation domain"/>
    <property type="match status" value="1"/>
</dbReference>
<gene>
    <name evidence="6" type="ORF">CO002_00495</name>
</gene>
<dbReference type="GO" id="GO:0008658">
    <property type="term" value="F:penicillin binding"/>
    <property type="evidence" value="ECO:0007669"/>
    <property type="project" value="InterPro"/>
</dbReference>
<reference evidence="7" key="1">
    <citation type="submission" date="2017-09" db="EMBL/GenBank/DDBJ databases">
        <title>Depth-based differentiation of microbial function through sediment-hosted aquifers and enrichment of novel symbionts in the deep terrestrial subsurface.</title>
        <authorList>
            <person name="Probst A.J."/>
            <person name="Ladd B."/>
            <person name="Jarett J.K."/>
            <person name="Geller-Mcgrath D.E."/>
            <person name="Sieber C.M.K."/>
            <person name="Emerson J.B."/>
            <person name="Anantharaman K."/>
            <person name="Thomas B.C."/>
            <person name="Malmstrom R."/>
            <person name="Stieglmeier M."/>
            <person name="Klingl A."/>
            <person name="Woyke T."/>
            <person name="Ryan C.M."/>
            <person name="Banfield J.F."/>
        </authorList>
    </citation>
    <scope>NUCLEOTIDE SEQUENCE [LARGE SCALE GENOMIC DNA]</scope>
</reference>
<evidence type="ECO:0008006" key="8">
    <source>
        <dbReference type="Google" id="ProtNLM"/>
    </source>
</evidence>
<dbReference type="Gene3D" id="3.90.1310.10">
    <property type="entry name" value="Penicillin-binding protein 2a (Domain 2)"/>
    <property type="match status" value="1"/>
</dbReference>
<dbReference type="AlphaFoldDB" id="A0A2M7IGV0"/>
<dbReference type="GO" id="GO:0071555">
    <property type="term" value="P:cell wall organization"/>
    <property type="evidence" value="ECO:0007669"/>
    <property type="project" value="TreeGrafter"/>
</dbReference>
<sequence length="619" mass="67107">MTRNKMVRHGSPQKEYSANGRIAILLILLIIIAGAIVTRLFLIQVVRGVSYNLLARKQQQTLQELVPQRGEILVQDRYKSSSLAAVEGGGGQQAAGAGADPPATLHVAMRADNYQAVAINKSYQLLFLVPKEIKDEAERAKIASSLSLVLGVPVESITEKLNKADDPYEPIAHKLSDDQVAKIKNLNLKGIHFVLEGWRFYPAENFLSHTIGFVGFSGNKQVGQYGLEGYYQKELSGAPGLLEAAKDAIGRYIFASDYNLEPARDGSSLVLTIEQNIQFEVESELKAVVEKWSGEAGTVIVMEPQTGKILAMANLPDFDPNDYSKVKNEDVFRNAAVEKLYEPGSVMKPFTMSAGIDSGKIEPDTTYTDTGSVRIGGYTITNAAEKSYGLSTMTKVLEKSINTGAVFIQKKIGPDVFRDYVEKFGLGEKTGIDLGGEVAGNFGGLKRGSPEINFATAAFGQGIAITPLELIAALGAIANQGKLMKPYIVDKIIDADGNETETRPVMVRQVISPDTASKVTSMLVSTVNNGYDKIKLKGYDVAGKTGTAQIPDPKTGGYLDSSETIHTFVGWAPASNPKFIILLKIDKPKGINFASNSLASSFANITRYLLNYYEIPPRE</sequence>
<comment type="caution">
    <text evidence="6">The sequence shown here is derived from an EMBL/GenBank/DDBJ whole genome shotgun (WGS) entry which is preliminary data.</text>
</comment>
<evidence type="ECO:0000256" key="3">
    <source>
        <dbReference type="SAM" id="Phobius"/>
    </source>
</evidence>
<evidence type="ECO:0000256" key="2">
    <source>
        <dbReference type="ARBA" id="ARBA00023136"/>
    </source>
</evidence>
<dbReference type="InterPro" id="IPR001460">
    <property type="entry name" value="PCN-bd_Tpept"/>
</dbReference>
<evidence type="ECO:0000259" key="5">
    <source>
        <dbReference type="Pfam" id="PF03717"/>
    </source>
</evidence>
<organism evidence="6 7">
    <name type="scientific">Candidatus Portnoybacteria bacterium CG_4_8_14_3_um_filter_44_10</name>
    <dbReference type="NCBI Taxonomy" id="1974802"/>
    <lineage>
        <taxon>Bacteria</taxon>
        <taxon>Candidatus Portnoyibacteriota</taxon>
    </lineage>
</organism>